<dbReference type="GO" id="GO:0002098">
    <property type="term" value="P:tRNA wobble uridine modification"/>
    <property type="evidence" value="ECO:0007669"/>
    <property type="project" value="TreeGrafter"/>
</dbReference>
<feature type="transmembrane region" description="Helical" evidence="1">
    <location>
        <begin position="23"/>
        <end position="43"/>
    </location>
</feature>
<evidence type="ECO:0000313" key="4">
    <source>
        <dbReference type="Proteomes" id="UP000234845"/>
    </source>
</evidence>
<reference evidence="4" key="1">
    <citation type="submission" date="2017-11" db="EMBL/GenBank/DDBJ databases">
        <title>The draft genome sequence of Chromatocurvus sp. F02.</title>
        <authorList>
            <person name="Du Z.-J."/>
            <person name="Chang Y.-Q."/>
        </authorList>
    </citation>
    <scope>NUCLEOTIDE SEQUENCE [LARGE SCALE GENOMIC DNA]</scope>
    <source>
        <strain evidence="4">F02</strain>
    </source>
</reference>
<keyword evidence="4" id="KW-1185">Reference proteome</keyword>
<dbReference type="InterPro" id="IPR027417">
    <property type="entry name" value="P-loop_NTPase"/>
</dbReference>
<keyword evidence="1" id="KW-0812">Transmembrane</keyword>
<organism evidence="3 4">
    <name type="scientific">Kineobactrum sediminis</name>
    <dbReference type="NCBI Taxonomy" id="1905677"/>
    <lineage>
        <taxon>Bacteria</taxon>
        <taxon>Pseudomonadati</taxon>
        <taxon>Pseudomonadota</taxon>
        <taxon>Gammaproteobacteria</taxon>
        <taxon>Cellvibrionales</taxon>
        <taxon>Halieaceae</taxon>
        <taxon>Kineobactrum</taxon>
    </lineage>
</organism>
<dbReference type="InterPro" id="IPR006073">
    <property type="entry name" value="GTP-bd"/>
</dbReference>
<feature type="domain" description="G" evidence="2">
    <location>
        <begin position="297"/>
        <end position="396"/>
    </location>
</feature>
<dbReference type="SUPFAM" id="SSF52540">
    <property type="entry name" value="P-loop containing nucleoside triphosphate hydrolases"/>
    <property type="match status" value="1"/>
</dbReference>
<accession>A0A2N5Y4A9</accession>
<evidence type="ECO:0000259" key="2">
    <source>
        <dbReference type="Pfam" id="PF01926"/>
    </source>
</evidence>
<sequence length="533" mass="58723">MSARCVGKIWALKPMKPNKMRSLLLRWPILIALVTLPVMSLFVVQGMLSFYAEGIHIGSMVAAACVLLLLLGVAAWYLRATRRPGAPAQDIIDMVEANPSWGTLQQQAWQEACLHIEGLLAEDDKPEALLPHSLSVLRQVASAWHRSGKHIEYSVALPEALLAIETLASRYRSVVIKNVPLSNKIKLSQVLALLDLYGAHGKKIQRSYQAYQAYRAYRIFTPQGLIAELSSLVLGGIGENAKETLLYNLKRAYLQEVANVAIDLYSGNFKRALNELPVQQDIQRDLDRLAKEVGPVRILVVGQVSSGKSTLVNALLEEIKAESGLIPITESESVYQFAIEDGLDTRIVDTPGVESGKASVQKTAQRLMNADLVVWVMRANQPARSIDQELYRTFNKSLEDAPERQRPAIMAVATHIDSIPAFSNVREDNLLEVTAPLADACRKSVAFDVFCPVSLKEPQLGVSGLRAALTNLYERAINTRLNRIRMSQPSLYESSSEELRRLGVGSLAALKLGFSGKEVQGRDEESSQSNSGE</sequence>
<name>A0A2N5Y4A9_9GAMM</name>
<dbReference type="AlphaFoldDB" id="A0A2N5Y4A9"/>
<dbReference type="Proteomes" id="UP000234845">
    <property type="component" value="Unassembled WGS sequence"/>
</dbReference>
<evidence type="ECO:0000313" key="3">
    <source>
        <dbReference type="EMBL" id="PLW83235.1"/>
    </source>
</evidence>
<dbReference type="Pfam" id="PF01926">
    <property type="entry name" value="MMR_HSR1"/>
    <property type="match status" value="1"/>
</dbReference>
<dbReference type="GO" id="GO:0005829">
    <property type="term" value="C:cytosol"/>
    <property type="evidence" value="ECO:0007669"/>
    <property type="project" value="TreeGrafter"/>
</dbReference>
<keyword evidence="1" id="KW-0472">Membrane</keyword>
<proteinExistence type="predicted"/>
<gene>
    <name evidence="3" type="ORF">CWI75_07450</name>
</gene>
<dbReference type="GO" id="GO:0030488">
    <property type="term" value="P:tRNA methylation"/>
    <property type="evidence" value="ECO:0007669"/>
    <property type="project" value="TreeGrafter"/>
</dbReference>
<dbReference type="GO" id="GO:0005525">
    <property type="term" value="F:GTP binding"/>
    <property type="evidence" value="ECO:0007669"/>
    <property type="project" value="InterPro"/>
</dbReference>
<evidence type="ECO:0000256" key="1">
    <source>
        <dbReference type="SAM" id="Phobius"/>
    </source>
</evidence>
<dbReference type="Gene3D" id="3.40.50.300">
    <property type="entry name" value="P-loop containing nucleotide triphosphate hydrolases"/>
    <property type="match status" value="1"/>
</dbReference>
<comment type="caution">
    <text evidence="3">The sequence shown here is derived from an EMBL/GenBank/DDBJ whole genome shotgun (WGS) entry which is preliminary data.</text>
</comment>
<dbReference type="PANTHER" id="PTHR42714">
    <property type="entry name" value="TRNA MODIFICATION GTPASE GTPBP3"/>
    <property type="match status" value="1"/>
</dbReference>
<feature type="transmembrane region" description="Helical" evidence="1">
    <location>
        <begin position="55"/>
        <end position="78"/>
    </location>
</feature>
<keyword evidence="1" id="KW-1133">Transmembrane helix</keyword>
<protein>
    <recommendedName>
        <fullName evidence="2">G domain-containing protein</fullName>
    </recommendedName>
</protein>
<dbReference type="PANTHER" id="PTHR42714:SF2">
    <property type="entry name" value="TRNA MODIFICATION GTPASE GTPBP3, MITOCHONDRIAL"/>
    <property type="match status" value="1"/>
</dbReference>
<dbReference type="EMBL" id="PKLZ01000003">
    <property type="protein sequence ID" value="PLW83235.1"/>
    <property type="molecule type" value="Genomic_DNA"/>
</dbReference>